<feature type="domain" description="ZipA C-terminal FtsZ-binding" evidence="12">
    <location>
        <begin position="160"/>
        <end position="292"/>
    </location>
</feature>
<dbReference type="EMBL" id="JBJJXE010000010">
    <property type="protein sequence ID" value="MFL1732682.1"/>
    <property type="molecule type" value="Genomic_DNA"/>
</dbReference>
<dbReference type="Pfam" id="PF04354">
    <property type="entry name" value="ZipA_C"/>
    <property type="match status" value="1"/>
</dbReference>
<dbReference type="InterPro" id="IPR036765">
    <property type="entry name" value="ZipA_FtsZ-bd_C_sf"/>
</dbReference>
<evidence type="ECO:0000313" key="14">
    <source>
        <dbReference type="Proteomes" id="UP001624684"/>
    </source>
</evidence>
<evidence type="ECO:0000256" key="5">
    <source>
        <dbReference type="ARBA" id="ARBA00022989"/>
    </source>
</evidence>
<dbReference type="PANTHER" id="PTHR38685">
    <property type="entry name" value="CELL DIVISION PROTEIN ZIPA"/>
    <property type="match status" value="1"/>
</dbReference>
<dbReference type="InterPro" id="IPR007449">
    <property type="entry name" value="ZipA_FtsZ-bd_C"/>
</dbReference>
<reference evidence="13 14" key="1">
    <citation type="submission" date="2024-11" db="EMBL/GenBank/DDBJ databases">
        <title>First Report of Moraxella oculi in Brazil in an Infectious Bovine Keratoconjunctivitis Outbreak.</title>
        <authorList>
            <person name="Carvalho C.V."/>
            <person name="Domingues R."/>
            <person name="Coutinho C."/>
            <person name="Honorio N.T.B.S."/>
            <person name="Faza D.R.L.R."/>
            <person name="Carvalho W.A."/>
            <person name="Machado A.B.F."/>
            <person name="Martins M.F."/>
            <person name="Gaspar E.B."/>
        </authorList>
    </citation>
    <scope>NUCLEOTIDE SEQUENCE [LARGE SCALE GENOMIC DNA]</scope>
    <source>
        <strain evidence="13 14">2117LE</strain>
    </source>
</reference>
<comment type="similarity">
    <text evidence="8">Belongs to the ZipA family.</text>
</comment>
<organism evidence="13 14">
    <name type="scientific">Moraxella oculi</name>
    <dbReference type="NCBI Taxonomy" id="2940516"/>
    <lineage>
        <taxon>Bacteria</taxon>
        <taxon>Pseudomonadati</taxon>
        <taxon>Pseudomonadota</taxon>
        <taxon>Gammaproteobacteria</taxon>
        <taxon>Moraxellales</taxon>
        <taxon>Moraxellaceae</taxon>
        <taxon>Moraxella</taxon>
    </lineage>
</organism>
<dbReference type="Proteomes" id="UP001624684">
    <property type="component" value="Unassembled WGS sequence"/>
</dbReference>
<comment type="caution">
    <text evidence="13">The sequence shown here is derived from an EMBL/GenBank/DDBJ whole genome shotgun (WGS) entry which is preliminary data.</text>
</comment>
<evidence type="ECO:0000259" key="12">
    <source>
        <dbReference type="SMART" id="SM00771"/>
    </source>
</evidence>
<keyword evidence="3 8" id="KW-0132">Cell division</keyword>
<accession>A0ABW8U9F4</accession>
<keyword evidence="4 9" id="KW-0812">Transmembrane</keyword>
<keyword evidence="2 9" id="KW-0997">Cell inner membrane</keyword>
<evidence type="ECO:0000256" key="9">
    <source>
        <dbReference type="RuleBase" id="RU003613"/>
    </source>
</evidence>
<keyword evidence="1 9" id="KW-1003">Cell membrane</keyword>
<sequence>MDNHVWLIVAVVAICLGLLLMSHAIFRAKKGKNKPTTDGVPTYKNGLPITPRDERSRQPFDSVPVGHKDKDEAPDALTSMAAVASSSAIVVNEHSQQISAPMMSKPNLTTEQVPEDIMVHKEGESMSELNHSFKHASPVIDAHLSDRQSFDQNNSLLLNAQDTITVLIMPSNQSESITGKTVLDIVREYELKYGVMNMFHRYQRKDGTGNLWFSMLGLSDEGLQPFDLNELTESEFSGLSLFLSLPNPHALSGFDSMVAVAKMIADDLNASLYGEEGHLLDDAQLDRMRVMVADYQ</sequence>
<keyword evidence="5 11" id="KW-1133">Transmembrane helix</keyword>
<dbReference type="InterPro" id="IPR011919">
    <property type="entry name" value="Cell_div_ZipA"/>
</dbReference>
<evidence type="ECO:0000256" key="1">
    <source>
        <dbReference type="ARBA" id="ARBA00022475"/>
    </source>
</evidence>
<comment type="subcellular location">
    <subcellularLocation>
        <location evidence="9">Cell inner membrane</location>
        <topology evidence="9">Single-pass type I membrane protein</topology>
    </subcellularLocation>
</comment>
<evidence type="ECO:0000313" key="13">
    <source>
        <dbReference type="EMBL" id="MFL1732682.1"/>
    </source>
</evidence>
<evidence type="ECO:0000256" key="10">
    <source>
        <dbReference type="SAM" id="MobiDB-lite"/>
    </source>
</evidence>
<feature type="region of interest" description="Disordered" evidence="10">
    <location>
        <begin position="30"/>
        <end position="72"/>
    </location>
</feature>
<dbReference type="SMART" id="SM00771">
    <property type="entry name" value="ZipA_C"/>
    <property type="match status" value="1"/>
</dbReference>
<dbReference type="RefSeq" id="WP_407069241.1">
    <property type="nucleotide sequence ID" value="NZ_JBJJXE010000010.1"/>
</dbReference>
<evidence type="ECO:0000256" key="11">
    <source>
        <dbReference type="SAM" id="Phobius"/>
    </source>
</evidence>
<evidence type="ECO:0000256" key="4">
    <source>
        <dbReference type="ARBA" id="ARBA00022692"/>
    </source>
</evidence>
<feature type="transmembrane region" description="Helical" evidence="11">
    <location>
        <begin position="6"/>
        <end position="26"/>
    </location>
</feature>
<evidence type="ECO:0000256" key="2">
    <source>
        <dbReference type="ARBA" id="ARBA00022519"/>
    </source>
</evidence>
<keyword evidence="7 8" id="KW-0131">Cell cycle</keyword>
<proteinExistence type="inferred from homology"/>
<name>A0ABW8U9F4_9GAMM</name>
<gene>
    <name evidence="13" type="ORF">ACJHVH_06700</name>
</gene>
<keyword evidence="6 9" id="KW-0472">Membrane</keyword>
<keyword evidence="14" id="KW-1185">Reference proteome</keyword>
<comment type="function">
    <text evidence="8">Essential cell division protein that stabilizes the FtsZ protofilaments by cross-linking them and that serves as a cytoplasmic membrane anchor for the Z ring. Also required for the recruitment to the septal ring of downstream cell division proteins.</text>
</comment>
<dbReference type="GO" id="GO:0051301">
    <property type="term" value="P:cell division"/>
    <property type="evidence" value="ECO:0007669"/>
    <property type="project" value="UniProtKB-KW"/>
</dbReference>
<evidence type="ECO:0000256" key="8">
    <source>
        <dbReference type="RuleBase" id="RU003612"/>
    </source>
</evidence>
<evidence type="ECO:0000256" key="3">
    <source>
        <dbReference type="ARBA" id="ARBA00022618"/>
    </source>
</evidence>
<evidence type="ECO:0000256" key="7">
    <source>
        <dbReference type="ARBA" id="ARBA00023306"/>
    </source>
</evidence>
<evidence type="ECO:0000256" key="6">
    <source>
        <dbReference type="ARBA" id="ARBA00023136"/>
    </source>
</evidence>
<protein>
    <recommendedName>
        <fullName evidence="8">Cell division protein ZipA</fullName>
    </recommendedName>
</protein>
<dbReference type="Gene3D" id="3.30.1400.10">
    <property type="entry name" value="ZipA, C-terminal FtsZ-binding domain"/>
    <property type="match status" value="1"/>
</dbReference>
<dbReference type="PANTHER" id="PTHR38685:SF1">
    <property type="entry name" value="CELL DIVISION PROTEIN ZIPA"/>
    <property type="match status" value="1"/>
</dbReference>
<dbReference type="SUPFAM" id="SSF64383">
    <property type="entry name" value="Cell-division protein ZipA, C-terminal domain"/>
    <property type="match status" value="1"/>
</dbReference>